<keyword evidence="4" id="KW-1185">Reference proteome</keyword>
<dbReference type="Gene3D" id="3.90.550.10">
    <property type="entry name" value="Spore Coat Polysaccharide Biosynthesis Protein SpsA, Chain A"/>
    <property type="match status" value="1"/>
</dbReference>
<evidence type="ECO:0000256" key="1">
    <source>
        <dbReference type="SAM" id="Phobius"/>
    </source>
</evidence>
<reference evidence="3 4" key="1">
    <citation type="submission" date="2019-10" db="EMBL/GenBank/DDBJ databases">
        <title>Dictyobacter vulcani sp. nov., within the class Ktedonobacteria, isolated from soil of volcanic Mt. Zao.</title>
        <authorList>
            <person name="Zheng Y."/>
            <person name="Wang C.M."/>
            <person name="Sakai Y."/>
            <person name="Abe K."/>
            <person name="Yokota A."/>
            <person name="Yabe S."/>
        </authorList>
    </citation>
    <scope>NUCLEOTIDE SEQUENCE [LARGE SCALE GENOMIC DNA]</scope>
    <source>
        <strain evidence="3 4">W12</strain>
    </source>
</reference>
<feature type="transmembrane region" description="Helical" evidence="1">
    <location>
        <begin position="334"/>
        <end position="355"/>
    </location>
</feature>
<protein>
    <submittedName>
        <fullName evidence="3">Glycosyl hydrolase</fullName>
    </submittedName>
</protein>
<dbReference type="AlphaFoldDB" id="A0A5J4KG63"/>
<name>A0A5J4KG63_9CHLR</name>
<proteinExistence type="predicted"/>
<sequence>MLSFEHIGPIFSQAIAAILAIILFILLSNFFILLVNLTTFVRLLSKDTTTNADQAPLVSVLIPARNEAANIEMCIRSLLKQQYSRLEIIVLDDQSSDQTASIVKRLISELPAQTTPTLRLISGQTLPQGWIGKNYACQQLAQQAQGTYILFTDADTFHQPGMVRSIIQQMEKWQVQLLSAQPEQIQKSLGEQLIVPLLNFTILTLLPIPLIRLRPEPSLATGNGQLLCFEREAYQAIGGHSTVKGKILEDVLLARTIKAAGYRIAYADAFELTQCRMYHSFEEVWSGFSKNLFAFYNYSLTFALAAILLNLLLFVAPLFLLLGCIAEGSSPMTILVALTATLLPILMRICLALRFTRRQKSLALILSFLHPISIILECLILLNSIRWHYRKSGTTWKGRYYPA</sequence>
<keyword evidence="3" id="KW-0378">Hydrolase</keyword>
<dbReference type="RefSeq" id="WP_151756358.1">
    <property type="nucleotide sequence ID" value="NZ_BKZW01000001.1"/>
</dbReference>
<evidence type="ECO:0000259" key="2">
    <source>
        <dbReference type="Pfam" id="PF00535"/>
    </source>
</evidence>
<organism evidence="3 4">
    <name type="scientific">Dictyobacter vulcani</name>
    <dbReference type="NCBI Taxonomy" id="2607529"/>
    <lineage>
        <taxon>Bacteria</taxon>
        <taxon>Bacillati</taxon>
        <taxon>Chloroflexota</taxon>
        <taxon>Ktedonobacteria</taxon>
        <taxon>Ktedonobacterales</taxon>
        <taxon>Dictyobacteraceae</taxon>
        <taxon>Dictyobacter</taxon>
    </lineage>
</organism>
<dbReference type="InterPro" id="IPR001173">
    <property type="entry name" value="Glyco_trans_2-like"/>
</dbReference>
<dbReference type="PANTHER" id="PTHR43646:SF3">
    <property type="entry name" value="SLR1566 PROTEIN"/>
    <property type="match status" value="1"/>
</dbReference>
<evidence type="ECO:0000313" key="4">
    <source>
        <dbReference type="Proteomes" id="UP000326912"/>
    </source>
</evidence>
<dbReference type="Proteomes" id="UP000326912">
    <property type="component" value="Unassembled WGS sequence"/>
</dbReference>
<evidence type="ECO:0000313" key="3">
    <source>
        <dbReference type="EMBL" id="GER88454.1"/>
    </source>
</evidence>
<comment type="caution">
    <text evidence="3">The sequence shown here is derived from an EMBL/GenBank/DDBJ whole genome shotgun (WGS) entry which is preliminary data.</text>
</comment>
<keyword evidence="1" id="KW-0812">Transmembrane</keyword>
<feature type="domain" description="Glycosyltransferase 2-like" evidence="2">
    <location>
        <begin position="59"/>
        <end position="183"/>
    </location>
</feature>
<accession>A0A5J4KG63</accession>
<keyword evidence="1" id="KW-1133">Transmembrane helix</keyword>
<dbReference type="GO" id="GO:0016787">
    <property type="term" value="F:hydrolase activity"/>
    <property type="evidence" value="ECO:0007669"/>
    <property type="project" value="UniProtKB-KW"/>
</dbReference>
<dbReference type="Pfam" id="PF00535">
    <property type="entry name" value="Glycos_transf_2"/>
    <property type="match status" value="1"/>
</dbReference>
<dbReference type="PANTHER" id="PTHR43646">
    <property type="entry name" value="GLYCOSYLTRANSFERASE"/>
    <property type="match status" value="1"/>
</dbReference>
<keyword evidence="1" id="KW-0472">Membrane</keyword>
<feature type="transmembrane region" description="Helical" evidence="1">
    <location>
        <begin position="295"/>
        <end position="322"/>
    </location>
</feature>
<dbReference type="EMBL" id="BKZW01000001">
    <property type="protein sequence ID" value="GER88454.1"/>
    <property type="molecule type" value="Genomic_DNA"/>
</dbReference>
<dbReference type="SUPFAM" id="SSF53448">
    <property type="entry name" value="Nucleotide-diphospho-sugar transferases"/>
    <property type="match status" value="1"/>
</dbReference>
<gene>
    <name evidence="3" type="ORF">KDW_26160</name>
</gene>
<dbReference type="InterPro" id="IPR029044">
    <property type="entry name" value="Nucleotide-diphossugar_trans"/>
</dbReference>
<feature type="transmembrane region" description="Helical" evidence="1">
    <location>
        <begin position="12"/>
        <end position="37"/>
    </location>
</feature>
<feature type="transmembrane region" description="Helical" evidence="1">
    <location>
        <begin position="361"/>
        <end position="382"/>
    </location>
</feature>